<organism evidence="1 2">
    <name type="scientific">Bimuria novae-zelandiae CBS 107.79</name>
    <dbReference type="NCBI Taxonomy" id="1447943"/>
    <lineage>
        <taxon>Eukaryota</taxon>
        <taxon>Fungi</taxon>
        <taxon>Dikarya</taxon>
        <taxon>Ascomycota</taxon>
        <taxon>Pezizomycotina</taxon>
        <taxon>Dothideomycetes</taxon>
        <taxon>Pleosporomycetidae</taxon>
        <taxon>Pleosporales</taxon>
        <taxon>Massarineae</taxon>
        <taxon>Didymosphaeriaceae</taxon>
        <taxon>Bimuria</taxon>
    </lineage>
</organism>
<protein>
    <submittedName>
        <fullName evidence="1">Uncharacterized protein</fullName>
    </submittedName>
</protein>
<evidence type="ECO:0000313" key="1">
    <source>
        <dbReference type="EMBL" id="KAF1968165.1"/>
    </source>
</evidence>
<dbReference type="OrthoDB" id="3219396at2759"/>
<sequence>MAKFQDLPDELLLEIASQILGRHRNSDLACHSLVSRQFRPIAQEALLQAPCFKLTNIHLFMLEMRRQEWVIPKIQALELWSTDKGRTLDVWKPEDFSIGARSAFGGRGVDNLLGRVKYTGVPCPAELRSRFNMESCIDTIRRFSVKPTHQLIWLAALNVDVAQALLGLLLVSLPNLKELRCAASG</sequence>
<proteinExistence type="predicted"/>
<evidence type="ECO:0000313" key="2">
    <source>
        <dbReference type="Proteomes" id="UP000800036"/>
    </source>
</evidence>
<keyword evidence="2" id="KW-1185">Reference proteome</keyword>
<name>A0A6A5UTL6_9PLEO</name>
<dbReference type="EMBL" id="ML976723">
    <property type="protein sequence ID" value="KAF1968165.1"/>
    <property type="molecule type" value="Genomic_DNA"/>
</dbReference>
<reference evidence="1" key="1">
    <citation type="journal article" date="2020" name="Stud. Mycol.">
        <title>101 Dothideomycetes genomes: a test case for predicting lifestyles and emergence of pathogens.</title>
        <authorList>
            <person name="Haridas S."/>
            <person name="Albert R."/>
            <person name="Binder M."/>
            <person name="Bloem J."/>
            <person name="Labutti K."/>
            <person name="Salamov A."/>
            <person name="Andreopoulos B."/>
            <person name="Baker S."/>
            <person name="Barry K."/>
            <person name="Bills G."/>
            <person name="Bluhm B."/>
            <person name="Cannon C."/>
            <person name="Castanera R."/>
            <person name="Culley D."/>
            <person name="Daum C."/>
            <person name="Ezra D."/>
            <person name="Gonzalez J."/>
            <person name="Henrissat B."/>
            <person name="Kuo A."/>
            <person name="Liang C."/>
            <person name="Lipzen A."/>
            <person name="Lutzoni F."/>
            <person name="Magnuson J."/>
            <person name="Mondo S."/>
            <person name="Nolan M."/>
            <person name="Ohm R."/>
            <person name="Pangilinan J."/>
            <person name="Park H.-J."/>
            <person name="Ramirez L."/>
            <person name="Alfaro M."/>
            <person name="Sun H."/>
            <person name="Tritt A."/>
            <person name="Yoshinaga Y."/>
            <person name="Zwiers L.-H."/>
            <person name="Turgeon B."/>
            <person name="Goodwin S."/>
            <person name="Spatafora J."/>
            <person name="Crous P."/>
            <person name="Grigoriev I."/>
        </authorList>
    </citation>
    <scope>NUCLEOTIDE SEQUENCE</scope>
    <source>
        <strain evidence="1">CBS 107.79</strain>
    </source>
</reference>
<dbReference type="Proteomes" id="UP000800036">
    <property type="component" value="Unassembled WGS sequence"/>
</dbReference>
<gene>
    <name evidence="1" type="ORF">BU23DRAFT_267909</name>
</gene>
<dbReference type="AlphaFoldDB" id="A0A6A5UTL6"/>
<accession>A0A6A5UTL6</accession>